<keyword evidence="5" id="KW-1185">Reference proteome</keyword>
<dbReference type="Proteomes" id="UP000829354">
    <property type="component" value="Chromosome II"/>
</dbReference>
<evidence type="ECO:0000256" key="1">
    <source>
        <dbReference type="SAM" id="MobiDB-lite"/>
    </source>
</evidence>
<feature type="compositionally biased region" description="Polar residues" evidence="1">
    <location>
        <begin position="1"/>
        <end position="22"/>
    </location>
</feature>
<feature type="region of interest" description="Disordered" evidence="1">
    <location>
        <begin position="1"/>
        <end position="70"/>
    </location>
</feature>
<gene>
    <name evidence="2" type="ORF">L3Y34_018321</name>
    <name evidence="3" type="ORF">L5515_014447</name>
</gene>
<name>A0AAE9DLJ8_CAEBR</name>
<evidence type="ECO:0000313" key="4">
    <source>
        <dbReference type="Proteomes" id="UP000827892"/>
    </source>
</evidence>
<dbReference type="EMBL" id="CP092621">
    <property type="protein sequence ID" value="UMM18333.1"/>
    <property type="molecule type" value="Genomic_DNA"/>
</dbReference>
<dbReference type="AlphaFoldDB" id="A0AAE9DLJ8"/>
<feature type="compositionally biased region" description="Basic residues" evidence="1">
    <location>
        <begin position="58"/>
        <end position="70"/>
    </location>
</feature>
<proteinExistence type="predicted"/>
<evidence type="ECO:0000313" key="2">
    <source>
        <dbReference type="EMBL" id="ULU06377.1"/>
    </source>
</evidence>
<organism evidence="2 4">
    <name type="scientific">Caenorhabditis briggsae</name>
    <dbReference type="NCBI Taxonomy" id="6238"/>
    <lineage>
        <taxon>Eukaryota</taxon>
        <taxon>Metazoa</taxon>
        <taxon>Ecdysozoa</taxon>
        <taxon>Nematoda</taxon>
        <taxon>Chromadorea</taxon>
        <taxon>Rhabditida</taxon>
        <taxon>Rhabditina</taxon>
        <taxon>Rhabditomorpha</taxon>
        <taxon>Rhabditoidea</taxon>
        <taxon>Rhabditidae</taxon>
        <taxon>Peloderinae</taxon>
        <taxon>Caenorhabditis</taxon>
    </lineage>
</organism>
<sequence>MASVTATDQSLPISMGTSQSNQKKTKKTAAPPTPVVVNLGKRKSCPPDRLQSIDFRTKKPTIKGSKKAGL</sequence>
<evidence type="ECO:0000313" key="3">
    <source>
        <dbReference type="EMBL" id="UMM18333.1"/>
    </source>
</evidence>
<protein>
    <submittedName>
        <fullName evidence="2">Uncharacterized protein</fullName>
    </submittedName>
</protein>
<evidence type="ECO:0000313" key="5">
    <source>
        <dbReference type="Proteomes" id="UP000829354"/>
    </source>
</evidence>
<dbReference type="Proteomes" id="UP000827892">
    <property type="component" value="Chromosome II"/>
</dbReference>
<reference evidence="2 4" key="2">
    <citation type="submission" date="2022-05" db="EMBL/GenBank/DDBJ databases">
        <title>Chromosome-level reference genomes for two strains of Caenorhabditis briggsae: an improved platform for comparative genomics.</title>
        <authorList>
            <person name="Stevens L."/>
            <person name="Andersen E.C."/>
        </authorList>
    </citation>
    <scope>NUCLEOTIDE SEQUENCE [LARGE SCALE GENOMIC DNA]</scope>
    <source>
        <strain evidence="2">QX1410_ONT</strain>
        <tissue evidence="2">Whole-organism</tissue>
    </source>
</reference>
<reference evidence="3 5" key="1">
    <citation type="submission" date="2022-04" db="EMBL/GenBank/DDBJ databases">
        <title>Chromosome-level reference genomes for two strains of Caenorhabditis briggsae: an improved platform for comparative genomics.</title>
        <authorList>
            <person name="Stevens L."/>
            <person name="Andersen E."/>
        </authorList>
    </citation>
    <scope>NUCLEOTIDE SEQUENCE [LARGE SCALE GENOMIC DNA]</scope>
    <source>
        <strain evidence="3">VX34</strain>
        <tissue evidence="3">Whole-organism</tissue>
    </source>
</reference>
<accession>A0AAE9DLJ8</accession>
<dbReference type="EMBL" id="CP090892">
    <property type="protein sequence ID" value="ULU06377.1"/>
    <property type="molecule type" value="Genomic_DNA"/>
</dbReference>